<dbReference type="Pfam" id="PF02386">
    <property type="entry name" value="TrkH"/>
    <property type="match status" value="1"/>
</dbReference>
<keyword evidence="3 13" id="KW-0813">Transport</keyword>
<dbReference type="GO" id="GO:0015379">
    <property type="term" value="F:potassium:chloride symporter activity"/>
    <property type="evidence" value="ECO:0007669"/>
    <property type="project" value="InterPro"/>
</dbReference>
<keyword evidence="7 15" id="KW-0812">Transmembrane</keyword>
<evidence type="ECO:0000256" key="7">
    <source>
        <dbReference type="ARBA" id="ARBA00022692"/>
    </source>
</evidence>
<evidence type="ECO:0000256" key="9">
    <source>
        <dbReference type="ARBA" id="ARBA00022989"/>
    </source>
</evidence>
<comment type="similarity">
    <text evidence="2 13">Belongs to the TrkH potassium transport family.</text>
</comment>
<dbReference type="AlphaFoldDB" id="A0A419N4H5"/>
<dbReference type="InterPro" id="IPR004772">
    <property type="entry name" value="TrkH"/>
</dbReference>
<evidence type="ECO:0000256" key="3">
    <source>
        <dbReference type="ARBA" id="ARBA00022448"/>
    </source>
</evidence>
<keyword evidence="12" id="KW-0407">Ion channel</keyword>
<keyword evidence="17" id="KW-1185">Reference proteome</keyword>
<feature type="transmembrane region" description="Helical" evidence="15">
    <location>
        <begin position="12"/>
        <end position="39"/>
    </location>
</feature>
<feature type="binding site" evidence="14">
    <location>
        <position position="443"/>
    </location>
    <ligand>
        <name>K(+)</name>
        <dbReference type="ChEBI" id="CHEBI:29103"/>
    </ligand>
</feature>
<evidence type="ECO:0000313" key="17">
    <source>
        <dbReference type="Proteomes" id="UP000284908"/>
    </source>
</evidence>
<evidence type="ECO:0000256" key="11">
    <source>
        <dbReference type="ARBA" id="ARBA00023136"/>
    </source>
</evidence>
<dbReference type="OrthoDB" id="9810952at2"/>
<dbReference type="RefSeq" id="WP_120134401.1">
    <property type="nucleotide sequence ID" value="NZ_RAHH01000027.1"/>
</dbReference>
<feature type="transmembrane region" description="Helical" evidence="15">
    <location>
        <begin position="45"/>
        <end position="66"/>
    </location>
</feature>
<dbReference type="EMBL" id="RAHH01000027">
    <property type="protein sequence ID" value="RJT39833.1"/>
    <property type="molecule type" value="Genomic_DNA"/>
</dbReference>
<feature type="transmembrane region" description="Helical" evidence="15">
    <location>
        <begin position="78"/>
        <end position="99"/>
    </location>
</feature>
<dbReference type="InterPro" id="IPR003445">
    <property type="entry name" value="Cat_transpt"/>
</dbReference>
<keyword evidence="10 13" id="KW-0406">Ion transport</keyword>
<keyword evidence="11 13" id="KW-0472">Membrane</keyword>
<feature type="transmembrane region" description="Helical" evidence="15">
    <location>
        <begin position="341"/>
        <end position="365"/>
    </location>
</feature>
<accession>A0A419N4H5</accession>
<comment type="caution">
    <text evidence="16">The sequence shown here is derived from an EMBL/GenBank/DDBJ whole genome shotgun (WGS) entry which is preliminary data.</text>
</comment>
<evidence type="ECO:0000256" key="2">
    <source>
        <dbReference type="ARBA" id="ARBA00009137"/>
    </source>
</evidence>
<evidence type="ECO:0000313" key="16">
    <source>
        <dbReference type="EMBL" id="RJT39833.1"/>
    </source>
</evidence>
<organism evidence="16 17">
    <name type="scientific">Rahnella woolbedingensis</name>
    <dbReference type="NCBI Taxonomy" id="1510574"/>
    <lineage>
        <taxon>Bacteria</taxon>
        <taxon>Pseudomonadati</taxon>
        <taxon>Pseudomonadota</taxon>
        <taxon>Gammaproteobacteria</taxon>
        <taxon>Enterobacterales</taxon>
        <taxon>Yersiniaceae</taxon>
        <taxon>Rahnella</taxon>
    </lineage>
</organism>
<comment type="function">
    <text evidence="13">Low-affinity potassium transport system. Interacts with Trk system potassium uptake protein TrkA.</text>
</comment>
<reference evidence="16 17" key="1">
    <citation type="submission" date="2018-09" db="EMBL/GenBank/DDBJ databases">
        <authorList>
            <person name="Le Fleche-Mateos A."/>
        </authorList>
    </citation>
    <scope>NUCLEOTIDE SEQUENCE [LARGE SCALE GENOMIC DNA]</scope>
    <source>
        <strain evidence="16 17">DSM 27399</strain>
    </source>
</reference>
<dbReference type="GO" id="GO:0005886">
    <property type="term" value="C:plasma membrane"/>
    <property type="evidence" value="ECO:0007669"/>
    <property type="project" value="UniProtKB-SubCell"/>
</dbReference>
<keyword evidence="6 13" id="KW-0633">Potassium transport</keyword>
<evidence type="ECO:0000256" key="8">
    <source>
        <dbReference type="ARBA" id="ARBA00022958"/>
    </source>
</evidence>
<keyword evidence="5 13" id="KW-0997">Cell inner membrane</keyword>
<dbReference type="PIRSF" id="PIRSF006247">
    <property type="entry name" value="TrkH"/>
    <property type="match status" value="1"/>
</dbReference>
<feature type="binding site" evidence="14">
    <location>
        <position position="444"/>
    </location>
    <ligand>
        <name>K(+)</name>
        <dbReference type="ChEBI" id="CHEBI:29103"/>
    </ligand>
</feature>
<evidence type="ECO:0000256" key="12">
    <source>
        <dbReference type="ARBA" id="ARBA00023303"/>
    </source>
</evidence>
<proteinExistence type="inferred from homology"/>
<keyword evidence="9 15" id="KW-1133">Transmembrane helix</keyword>
<feature type="transmembrane region" description="Helical" evidence="15">
    <location>
        <begin position="281"/>
        <end position="302"/>
    </location>
</feature>
<keyword evidence="4 13" id="KW-1003">Cell membrane</keyword>
<sequence length="491" mass="54335">MQRLSLLRIPRLQVVVHLCGFLVFLYSFSMLPPMLVALFDKDRSYFVFLSTFLTFFVVGGLAWLFTKRSGIQLKTRDGFIIIVLFWLLFSLISAMPLWLDETLGLSFADALFEGVSGITTTGATVIGNVSGLSKTYLYYRAQLNFIGGLGVIVLAVAVLPLLGIGGAKLYQSEMPGPFKEERLTPRLADTSRTLWLTYVLLGLSCSAAYMMAGMPAFDALCHGLSTVSLGGFSTHNESIGYYHSNAIELVAGAFSLLSGINFTVWFIAFSRRTLQPFRQNAELRFFLLVTFIIVLIVALQVWHAGMYNLQDSLVHAFFLTSSMITDNGLATGDYASWPSNVIVLLLMASFFGGCVGSTCGGIKALRFLVMFKQTRQEVHQLSHPRALLPIRVGGSVVTERVLRSVWSFFFLYILISVFFVWALSLMGYDLMTSFATVAACINNMGLGFGATASTFDTLNSGAKYLMCAAMILGRLEIYPVLILFSRFFWRG</sequence>
<feature type="transmembrane region" description="Helical" evidence="15">
    <location>
        <begin position="430"/>
        <end position="452"/>
    </location>
</feature>
<evidence type="ECO:0000256" key="13">
    <source>
        <dbReference type="PIRNR" id="PIRNR006247"/>
    </source>
</evidence>
<evidence type="ECO:0000256" key="15">
    <source>
        <dbReference type="SAM" id="Phobius"/>
    </source>
</evidence>
<feature type="binding site" evidence="14">
    <location>
        <position position="120"/>
    </location>
    <ligand>
        <name>K(+)</name>
        <dbReference type="ChEBI" id="CHEBI:29103"/>
    </ligand>
</feature>
<evidence type="ECO:0000256" key="6">
    <source>
        <dbReference type="ARBA" id="ARBA00022538"/>
    </source>
</evidence>
<evidence type="ECO:0000256" key="5">
    <source>
        <dbReference type="ARBA" id="ARBA00022519"/>
    </source>
</evidence>
<dbReference type="NCBIfam" id="TIGR00933">
    <property type="entry name" value="2a38"/>
    <property type="match status" value="1"/>
</dbReference>
<feature type="transmembrane region" description="Helical" evidence="15">
    <location>
        <begin position="405"/>
        <end position="424"/>
    </location>
</feature>
<comment type="subcellular location">
    <subcellularLocation>
        <location evidence="1 13">Cell inner membrane</location>
        <topology evidence="1 13">Multi-pass membrane protein</topology>
    </subcellularLocation>
</comment>
<evidence type="ECO:0000256" key="10">
    <source>
        <dbReference type="ARBA" id="ARBA00023065"/>
    </source>
</evidence>
<evidence type="ECO:0000256" key="1">
    <source>
        <dbReference type="ARBA" id="ARBA00004429"/>
    </source>
</evidence>
<keyword evidence="14" id="KW-0479">Metal-binding</keyword>
<feature type="binding site" evidence="14">
    <location>
        <position position="229"/>
    </location>
    <ligand>
        <name>K(+)</name>
        <dbReference type="ChEBI" id="CHEBI:29103"/>
    </ligand>
</feature>
<feature type="binding site" evidence="14">
    <location>
        <position position="121"/>
    </location>
    <ligand>
        <name>K(+)</name>
        <dbReference type="ChEBI" id="CHEBI:29103"/>
    </ligand>
</feature>
<feature type="transmembrane region" description="Helical" evidence="15">
    <location>
        <begin position="145"/>
        <end position="170"/>
    </location>
</feature>
<feature type="transmembrane region" description="Helical" evidence="15">
    <location>
        <begin position="249"/>
        <end position="269"/>
    </location>
</feature>
<gene>
    <name evidence="16" type="ORF">D6C13_19890</name>
</gene>
<dbReference type="PANTHER" id="PTHR32024:SF2">
    <property type="entry name" value="TRK SYSTEM POTASSIUM UPTAKE PROTEIN TRKG-RELATED"/>
    <property type="match status" value="1"/>
</dbReference>
<dbReference type="PANTHER" id="PTHR32024">
    <property type="entry name" value="TRK SYSTEM POTASSIUM UPTAKE PROTEIN TRKG-RELATED"/>
    <property type="match status" value="1"/>
</dbReference>
<name>A0A419N4H5_9GAMM</name>
<feature type="transmembrane region" description="Helical" evidence="15">
    <location>
        <begin position="464"/>
        <end position="489"/>
    </location>
</feature>
<feature type="binding site" evidence="14">
    <location>
        <position position="230"/>
    </location>
    <ligand>
        <name>K(+)</name>
        <dbReference type="ChEBI" id="CHEBI:29103"/>
    </ligand>
</feature>
<evidence type="ECO:0000256" key="4">
    <source>
        <dbReference type="ARBA" id="ARBA00022475"/>
    </source>
</evidence>
<protein>
    <recommendedName>
        <fullName evidence="13">Trk system potassium uptake protein</fullName>
    </recommendedName>
</protein>
<dbReference type="GO" id="GO:0046872">
    <property type="term" value="F:metal ion binding"/>
    <property type="evidence" value="ECO:0007669"/>
    <property type="project" value="UniProtKB-KW"/>
</dbReference>
<keyword evidence="8 13" id="KW-0630">Potassium</keyword>
<dbReference type="Proteomes" id="UP000284908">
    <property type="component" value="Unassembled WGS sequence"/>
</dbReference>
<evidence type="ECO:0000256" key="14">
    <source>
        <dbReference type="PIRSR" id="PIRSR006247-1"/>
    </source>
</evidence>